<dbReference type="Pfam" id="PF02653">
    <property type="entry name" value="BPD_transp_2"/>
    <property type="match status" value="1"/>
</dbReference>
<dbReference type="OrthoDB" id="9813906at2"/>
<evidence type="ECO:0000256" key="6">
    <source>
        <dbReference type="ARBA" id="ARBA00022989"/>
    </source>
</evidence>
<gene>
    <name evidence="9" type="ORF">E0485_11830</name>
</gene>
<protein>
    <submittedName>
        <fullName evidence="9">ABC transporter permease</fullName>
    </submittedName>
</protein>
<proteinExistence type="predicted"/>
<keyword evidence="5 8" id="KW-0812">Transmembrane</keyword>
<reference evidence="9 10" key="1">
    <citation type="submission" date="2019-03" db="EMBL/GenBank/DDBJ databases">
        <authorList>
            <person name="Kim M.K.M."/>
        </authorList>
    </citation>
    <scope>NUCLEOTIDE SEQUENCE [LARGE SCALE GENOMIC DNA]</scope>
    <source>
        <strain evidence="9 10">18JY21-1</strain>
    </source>
</reference>
<evidence type="ECO:0000256" key="3">
    <source>
        <dbReference type="ARBA" id="ARBA00022475"/>
    </source>
</evidence>
<dbReference type="CDD" id="cd06579">
    <property type="entry name" value="TM_PBP1_transp_AraH_like"/>
    <property type="match status" value="1"/>
</dbReference>
<organism evidence="9 10">
    <name type="scientific">Paenibacillus albiflavus</name>
    <dbReference type="NCBI Taxonomy" id="2545760"/>
    <lineage>
        <taxon>Bacteria</taxon>
        <taxon>Bacillati</taxon>
        <taxon>Bacillota</taxon>
        <taxon>Bacilli</taxon>
        <taxon>Bacillales</taxon>
        <taxon>Paenibacillaceae</taxon>
        <taxon>Paenibacillus</taxon>
    </lineage>
</organism>
<feature type="transmembrane region" description="Helical" evidence="8">
    <location>
        <begin position="104"/>
        <end position="131"/>
    </location>
</feature>
<keyword evidence="7 8" id="KW-0472">Membrane</keyword>
<comment type="subcellular location">
    <subcellularLocation>
        <location evidence="1">Cell membrane</location>
        <topology evidence="1">Multi-pass membrane protein</topology>
    </subcellularLocation>
</comment>
<evidence type="ECO:0000313" key="10">
    <source>
        <dbReference type="Proteomes" id="UP000295418"/>
    </source>
</evidence>
<dbReference type="EMBL" id="SKFG01000010">
    <property type="protein sequence ID" value="TCZ77144.1"/>
    <property type="molecule type" value="Genomic_DNA"/>
</dbReference>
<evidence type="ECO:0000313" key="9">
    <source>
        <dbReference type="EMBL" id="TCZ77144.1"/>
    </source>
</evidence>
<feature type="transmembrane region" description="Helical" evidence="8">
    <location>
        <begin position="48"/>
        <end position="68"/>
    </location>
</feature>
<dbReference type="AlphaFoldDB" id="A0A4R4EB98"/>
<comment type="caution">
    <text evidence="9">The sequence shown here is derived from an EMBL/GenBank/DDBJ whole genome shotgun (WGS) entry which is preliminary data.</text>
</comment>
<evidence type="ECO:0000256" key="7">
    <source>
        <dbReference type="ARBA" id="ARBA00023136"/>
    </source>
</evidence>
<keyword evidence="2" id="KW-0813">Transport</keyword>
<feature type="transmembrane region" description="Helical" evidence="8">
    <location>
        <begin position="241"/>
        <end position="271"/>
    </location>
</feature>
<dbReference type="GO" id="GO:0005886">
    <property type="term" value="C:plasma membrane"/>
    <property type="evidence" value="ECO:0007669"/>
    <property type="project" value="UniProtKB-SubCell"/>
</dbReference>
<evidence type="ECO:0000256" key="2">
    <source>
        <dbReference type="ARBA" id="ARBA00022448"/>
    </source>
</evidence>
<evidence type="ECO:0000256" key="5">
    <source>
        <dbReference type="ARBA" id="ARBA00022692"/>
    </source>
</evidence>
<feature type="transmembrane region" description="Helical" evidence="8">
    <location>
        <begin position="7"/>
        <end position="28"/>
    </location>
</feature>
<dbReference type="RefSeq" id="WP_132418245.1">
    <property type="nucleotide sequence ID" value="NZ_SKFG01000010.1"/>
</dbReference>
<dbReference type="InterPro" id="IPR001851">
    <property type="entry name" value="ABC_transp_permease"/>
</dbReference>
<feature type="transmembrane region" description="Helical" evidence="8">
    <location>
        <begin position="75"/>
        <end position="98"/>
    </location>
</feature>
<dbReference type="PANTHER" id="PTHR32196">
    <property type="entry name" value="ABC TRANSPORTER PERMEASE PROTEIN YPHD-RELATED-RELATED"/>
    <property type="match status" value="1"/>
</dbReference>
<evidence type="ECO:0000256" key="8">
    <source>
        <dbReference type="SAM" id="Phobius"/>
    </source>
</evidence>
<dbReference type="GO" id="GO:0022857">
    <property type="term" value="F:transmembrane transporter activity"/>
    <property type="evidence" value="ECO:0007669"/>
    <property type="project" value="InterPro"/>
</dbReference>
<keyword evidence="10" id="KW-1185">Reference proteome</keyword>
<feature type="transmembrane region" description="Helical" evidence="8">
    <location>
        <begin position="283"/>
        <end position="303"/>
    </location>
</feature>
<accession>A0A4R4EB98</accession>
<evidence type="ECO:0000256" key="1">
    <source>
        <dbReference type="ARBA" id="ARBA00004651"/>
    </source>
</evidence>
<keyword evidence="3" id="KW-1003">Cell membrane</keyword>
<feature type="transmembrane region" description="Helical" evidence="8">
    <location>
        <begin position="152"/>
        <end position="173"/>
    </location>
</feature>
<keyword evidence="4" id="KW-0997">Cell inner membrane</keyword>
<evidence type="ECO:0000256" key="4">
    <source>
        <dbReference type="ARBA" id="ARBA00022519"/>
    </source>
</evidence>
<feature type="transmembrane region" description="Helical" evidence="8">
    <location>
        <begin position="202"/>
        <end position="220"/>
    </location>
</feature>
<sequence>MKLSKEWMLGLIFLGLFIIMAISVPGFIDPYNLTSMLYQLPELGILSLGMMVVILTAGIDLSITYLAALSGVVMAYALTAGLPVPVAMIAGVIAALIGGLLNGFFVAFIGVSPILVTLGTMTLFKGIILLITKGNSVSGFPDSYSFIGNGDILGIPFPIIVFALVALLAWYLLNKTVWGRNVYMAGNNPIATLFSGVNTKKVIMYVYLFSAFMAAVAAIIMTSRYNSAKVDLGSSYQLQSIAVAVLGGTSISGGYGKVIGVIFGTAIFQVLSSGLNLLGVPGMVINILIGVVLIAVLLINFFTAKYKHNQLKKAT</sequence>
<dbReference type="Proteomes" id="UP000295418">
    <property type="component" value="Unassembled WGS sequence"/>
</dbReference>
<dbReference type="PANTHER" id="PTHR32196:SF21">
    <property type="entry name" value="ABC TRANSPORTER PERMEASE PROTEIN YPHD-RELATED"/>
    <property type="match status" value="1"/>
</dbReference>
<name>A0A4R4EB98_9BACL</name>
<keyword evidence="6 8" id="KW-1133">Transmembrane helix</keyword>